<organism evidence="11 12">
    <name type="scientific">Polarella glacialis</name>
    <name type="common">Dinoflagellate</name>
    <dbReference type="NCBI Taxonomy" id="89957"/>
    <lineage>
        <taxon>Eukaryota</taxon>
        <taxon>Sar</taxon>
        <taxon>Alveolata</taxon>
        <taxon>Dinophyceae</taxon>
        <taxon>Suessiales</taxon>
        <taxon>Suessiaceae</taxon>
        <taxon>Polarella</taxon>
    </lineage>
</organism>
<dbReference type="PROSITE" id="PS50103">
    <property type="entry name" value="ZF_C3H1"/>
    <property type="match status" value="1"/>
</dbReference>
<evidence type="ECO:0000256" key="5">
    <source>
        <dbReference type="PROSITE-ProRule" id="PRU00723"/>
    </source>
</evidence>
<comment type="caution">
    <text evidence="11">The sequence shown here is derived from an EMBL/GenBank/DDBJ whole genome shotgun (WGS) entry which is preliminary data.</text>
</comment>
<dbReference type="PANTHER" id="PTHR12962">
    <property type="entry name" value="CALCIUM-REGULATED HEAT STABLE PROTEIN CRHSP-24-RELATED"/>
    <property type="match status" value="1"/>
</dbReference>
<sequence length="213" mass="22160">MSSQGTLKSFNQARGFGFITSADVDYFFHRSDIQGKPPKEGDVLNFDIAPSKKDPSKMEAKSVTGGTSGGNTVGTVKFFNEAKGYGFIEDDGVSHFMHANDISGGTPMEGDSVWFDIVPSEKDPAKTAAKNVVGGSGYPMGKGYDKGFGKGYGKDMWGMMPMMWGGYGGFGGFGGGKGFGGGGGKGFGGGGGGVCRQFQQGNCTFGDSCKFSH</sequence>
<keyword evidence="1" id="KW-0597">Phosphoprotein</keyword>
<dbReference type="PROSITE" id="PS51857">
    <property type="entry name" value="CSD_2"/>
    <property type="match status" value="2"/>
</dbReference>
<dbReference type="EMBL" id="CAJNNW010034399">
    <property type="protein sequence ID" value="CAE8722562.1"/>
    <property type="molecule type" value="Genomic_DNA"/>
</dbReference>
<dbReference type="InterPro" id="IPR011129">
    <property type="entry name" value="CSD"/>
</dbReference>
<dbReference type="GO" id="GO:0005737">
    <property type="term" value="C:cytoplasm"/>
    <property type="evidence" value="ECO:0007669"/>
    <property type="project" value="TreeGrafter"/>
</dbReference>
<dbReference type="InterPro" id="IPR000571">
    <property type="entry name" value="Znf_CCCH"/>
</dbReference>
<feature type="domain" description="C3H1-type" evidence="7">
    <location>
        <begin position="194"/>
        <end position="213"/>
    </location>
</feature>
<evidence type="ECO:0000313" key="10">
    <source>
        <dbReference type="EMBL" id="CAE8663033.1"/>
    </source>
</evidence>
<proteinExistence type="predicted"/>
<dbReference type="Proteomes" id="UP000626109">
    <property type="component" value="Unassembled WGS sequence"/>
</dbReference>
<evidence type="ECO:0000256" key="2">
    <source>
        <dbReference type="ARBA" id="ARBA00022723"/>
    </source>
</evidence>
<dbReference type="AlphaFoldDB" id="A0A813L4W8"/>
<name>A0A813L4W8_POLGL</name>
<dbReference type="SUPFAM" id="SSF90229">
    <property type="entry name" value="CCCH zinc finger"/>
    <property type="match status" value="1"/>
</dbReference>
<gene>
    <name evidence="9" type="ORF">PGLA1383_LOCUS40333</name>
    <name evidence="10" type="ORF">PGLA2088_LOCUS15129</name>
    <name evidence="11" type="ORF">PGLA2088_LOCUS42611</name>
</gene>
<evidence type="ECO:0000259" key="7">
    <source>
        <dbReference type="PROSITE" id="PS50103"/>
    </source>
</evidence>
<dbReference type="Gene3D" id="4.10.1000.10">
    <property type="entry name" value="Zinc finger, CCCH-type"/>
    <property type="match status" value="1"/>
</dbReference>
<feature type="domain" description="CSD" evidence="8">
    <location>
        <begin position="2"/>
        <end position="65"/>
    </location>
</feature>
<evidence type="ECO:0000259" key="8">
    <source>
        <dbReference type="PROSITE" id="PS51857"/>
    </source>
</evidence>
<evidence type="ECO:0000256" key="6">
    <source>
        <dbReference type="SAM" id="MobiDB-lite"/>
    </source>
</evidence>
<dbReference type="GO" id="GO:0008270">
    <property type="term" value="F:zinc ion binding"/>
    <property type="evidence" value="ECO:0007669"/>
    <property type="project" value="UniProtKB-KW"/>
</dbReference>
<dbReference type="SUPFAM" id="SSF50249">
    <property type="entry name" value="Nucleic acid-binding proteins"/>
    <property type="match status" value="2"/>
</dbReference>
<dbReference type="InterPro" id="IPR012340">
    <property type="entry name" value="NA-bd_OB-fold"/>
</dbReference>
<evidence type="ECO:0000256" key="1">
    <source>
        <dbReference type="ARBA" id="ARBA00022553"/>
    </source>
</evidence>
<protein>
    <submittedName>
        <fullName evidence="11">Uncharacterized protein</fullName>
    </submittedName>
</protein>
<feature type="region of interest" description="Disordered" evidence="6">
    <location>
        <begin position="38"/>
        <end position="66"/>
    </location>
</feature>
<evidence type="ECO:0000313" key="11">
    <source>
        <dbReference type="EMBL" id="CAE8722562.1"/>
    </source>
</evidence>
<dbReference type="Pfam" id="PF00313">
    <property type="entry name" value="CSD"/>
    <property type="match status" value="2"/>
</dbReference>
<keyword evidence="13" id="KW-1185">Reference proteome</keyword>
<dbReference type="SMART" id="SM00357">
    <property type="entry name" value="CSP"/>
    <property type="match status" value="2"/>
</dbReference>
<dbReference type="PANTHER" id="PTHR12962:SF1">
    <property type="entry name" value="COLD SHOCK DOMAIN-CONTAINING PROTEIN CG9705"/>
    <property type="match status" value="1"/>
</dbReference>
<dbReference type="Gene3D" id="2.40.50.140">
    <property type="entry name" value="Nucleic acid-binding proteins"/>
    <property type="match status" value="2"/>
</dbReference>
<evidence type="ECO:0000313" key="12">
    <source>
        <dbReference type="Proteomes" id="UP000626109"/>
    </source>
</evidence>
<dbReference type="Pfam" id="PF18044">
    <property type="entry name" value="zf-CCCH_4"/>
    <property type="match status" value="1"/>
</dbReference>
<reference evidence="11" key="1">
    <citation type="submission" date="2021-02" db="EMBL/GenBank/DDBJ databases">
        <authorList>
            <person name="Dougan E. K."/>
            <person name="Rhodes N."/>
            <person name="Thang M."/>
            <person name="Chan C."/>
        </authorList>
    </citation>
    <scope>NUCLEOTIDE SEQUENCE</scope>
</reference>
<dbReference type="OrthoDB" id="422005at2759"/>
<feature type="compositionally biased region" description="Basic and acidic residues" evidence="6">
    <location>
        <begin position="50"/>
        <end position="60"/>
    </location>
</feature>
<dbReference type="InterPro" id="IPR041367">
    <property type="entry name" value="Znf-CCCH_4"/>
</dbReference>
<dbReference type="EMBL" id="CAJNNW010018521">
    <property type="protein sequence ID" value="CAE8663033.1"/>
    <property type="molecule type" value="Genomic_DNA"/>
</dbReference>
<evidence type="ECO:0000256" key="3">
    <source>
        <dbReference type="ARBA" id="ARBA00022771"/>
    </source>
</evidence>
<accession>A0A813L4W8</accession>
<dbReference type="EMBL" id="CAJNNV010028098">
    <property type="protein sequence ID" value="CAE8623001.1"/>
    <property type="molecule type" value="Genomic_DNA"/>
</dbReference>
<keyword evidence="2 5" id="KW-0479">Metal-binding</keyword>
<feature type="domain" description="CSD" evidence="8">
    <location>
        <begin position="71"/>
        <end position="134"/>
    </location>
</feature>
<dbReference type="Proteomes" id="UP000654075">
    <property type="component" value="Unassembled WGS sequence"/>
</dbReference>
<dbReference type="GO" id="GO:0043488">
    <property type="term" value="P:regulation of mRNA stability"/>
    <property type="evidence" value="ECO:0007669"/>
    <property type="project" value="TreeGrafter"/>
</dbReference>
<feature type="zinc finger region" description="C3H1-type" evidence="5">
    <location>
        <begin position="194"/>
        <end position="213"/>
    </location>
</feature>
<evidence type="ECO:0000313" key="13">
    <source>
        <dbReference type="Proteomes" id="UP000654075"/>
    </source>
</evidence>
<dbReference type="InterPro" id="IPR002059">
    <property type="entry name" value="CSP_DNA-bd"/>
</dbReference>
<dbReference type="InterPro" id="IPR052069">
    <property type="entry name" value="Ca-reg_mRNA-binding_domain"/>
</dbReference>
<keyword evidence="3 5" id="KW-0863">Zinc-finger</keyword>
<keyword evidence="4 5" id="KW-0862">Zinc</keyword>
<evidence type="ECO:0000256" key="4">
    <source>
        <dbReference type="ARBA" id="ARBA00022833"/>
    </source>
</evidence>
<evidence type="ECO:0000313" key="9">
    <source>
        <dbReference type="EMBL" id="CAE8623001.1"/>
    </source>
</evidence>
<dbReference type="InterPro" id="IPR036855">
    <property type="entry name" value="Znf_CCCH_sf"/>
</dbReference>
<dbReference type="GO" id="GO:0003730">
    <property type="term" value="F:mRNA 3'-UTR binding"/>
    <property type="evidence" value="ECO:0007669"/>
    <property type="project" value="TreeGrafter"/>
</dbReference>